<protein>
    <recommendedName>
        <fullName evidence="9">Thymus-specific serine protease</fullName>
    </recommendedName>
</protein>
<comment type="caution">
    <text evidence="6">The sequence shown here is derived from an EMBL/GenBank/DDBJ whole genome shotgun (WGS) entry which is preliminary data.</text>
</comment>
<evidence type="ECO:0000256" key="5">
    <source>
        <dbReference type="ARBA" id="ARBA00023180"/>
    </source>
</evidence>
<evidence type="ECO:0000313" key="6">
    <source>
        <dbReference type="EMBL" id="CAK9008259.1"/>
    </source>
</evidence>
<evidence type="ECO:0000256" key="3">
    <source>
        <dbReference type="ARBA" id="ARBA00022729"/>
    </source>
</evidence>
<evidence type="ECO:0008006" key="9">
    <source>
        <dbReference type="Google" id="ProtNLM"/>
    </source>
</evidence>
<dbReference type="GO" id="GO:0008233">
    <property type="term" value="F:peptidase activity"/>
    <property type="evidence" value="ECO:0007669"/>
    <property type="project" value="UniProtKB-KW"/>
</dbReference>
<dbReference type="EMBL" id="CAXAMN010004335">
    <property type="protein sequence ID" value="CAK9008685.1"/>
    <property type="molecule type" value="Genomic_DNA"/>
</dbReference>
<reference evidence="6 8" key="1">
    <citation type="submission" date="2024-02" db="EMBL/GenBank/DDBJ databases">
        <authorList>
            <person name="Chen Y."/>
            <person name="Shah S."/>
            <person name="Dougan E. K."/>
            <person name="Thang M."/>
            <person name="Chan C."/>
        </authorList>
    </citation>
    <scope>NUCLEOTIDE SEQUENCE [LARGE SCALE GENOMIC DNA]</scope>
</reference>
<comment type="similarity">
    <text evidence="1">Belongs to the peptidase S28 family.</text>
</comment>
<evidence type="ECO:0000313" key="8">
    <source>
        <dbReference type="Proteomes" id="UP001642484"/>
    </source>
</evidence>
<dbReference type="Pfam" id="PF05577">
    <property type="entry name" value="Peptidase_S28"/>
    <property type="match status" value="1"/>
</dbReference>
<keyword evidence="5" id="KW-0325">Glycoprotein</keyword>
<dbReference type="EMBL" id="CAXAMN010004224">
    <property type="protein sequence ID" value="CAK9008259.1"/>
    <property type="molecule type" value="Genomic_DNA"/>
</dbReference>
<evidence type="ECO:0000256" key="1">
    <source>
        <dbReference type="ARBA" id="ARBA00011079"/>
    </source>
</evidence>
<dbReference type="InterPro" id="IPR008758">
    <property type="entry name" value="Peptidase_S28"/>
</dbReference>
<evidence type="ECO:0000256" key="4">
    <source>
        <dbReference type="ARBA" id="ARBA00022801"/>
    </source>
</evidence>
<gene>
    <name evidence="6" type="ORF">CCMP2556_LOCUS9177</name>
    <name evidence="7" type="ORF">CCMP2556_LOCUS9341</name>
</gene>
<organism evidence="6 8">
    <name type="scientific">Durusdinium trenchii</name>
    <dbReference type="NCBI Taxonomy" id="1381693"/>
    <lineage>
        <taxon>Eukaryota</taxon>
        <taxon>Sar</taxon>
        <taxon>Alveolata</taxon>
        <taxon>Dinophyceae</taxon>
        <taxon>Suessiales</taxon>
        <taxon>Symbiodiniaceae</taxon>
        <taxon>Durusdinium</taxon>
    </lineage>
</organism>
<dbReference type="Gene3D" id="3.40.50.1820">
    <property type="entry name" value="alpha/beta hydrolase"/>
    <property type="match status" value="1"/>
</dbReference>
<proteinExistence type="inferred from homology"/>
<dbReference type="Proteomes" id="UP001642484">
    <property type="component" value="Unassembled WGS sequence"/>
</dbReference>
<accession>A0ABP0J1Z7</accession>
<sequence>MTCEEDSNCPWTRGYNDMSFWFDMCETAFGFNESDVRHHVATTNAFYGGTRFPGGSHVVFANGEVDPWHWLSILVPPGGAEANIDTIWVPGASHCQWMQNTWDSMPRALHAAKEAIQNRIALWIS</sequence>
<dbReference type="PANTHER" id="PTHR11010:SF38">
    <property type="entry name" value="LYSOSOMAL PRO-X CARBOXYPEPTIDASE"/>
    <property type="match status" value="1"/>
</dbReference>
<keyword evidence="3" id="KW-0732">Signal</keyword>
<evidence type="ECO:0000313" key="7">
    <source>
        <dbReference type="EMBL" id="CAK9008685.1"/>
    </source>
</evidence>
<dbReference type="InterPro" id="IPR029058">
    <property type="entry name" value="AB_hydrolase_fold"/>
</dbReference>
<keyword evidence="2" id="KW-0645">Protease</keyword>
<keyword evidence="8" id="KW-1185">Reference proteome</keyword>
<dbReference type="PANTHER" id="PTHR11010">
    <property type="entry name" value="PROTEASE S28 PRO-X CARBOXYPEPTIDASE-RELATED"/>
    <property type="match status" value="1"/>
</dbReference>
<name>A0ABP0J1Z7_9DINO</name>
<dbReference type="GO" id="GO:0006508">
    <property type="term" value="P:proteolysis"/>
    <property type="evidence" value="ECO:0007669"/>
    <property type="project" value="UniProtKB-KW"/>
</dbReference>
<keyword evidence="4" id="KW-0378">Hydrolase</keyword>
<evidence type="ECO:0000256" key="2">
    <source>
        <dbReference type="ARBA" id="ARBA00022670"/>
    </source>
</evidence>